<gene>
    <name evidence="10" type="ORF">CAL27_15115</name>
    <name evidence="9" type="ORF">CEG14_09795</name>
</gene>
<dbReference type="PANTHER" id="PTHR43386:SF25">
    <property type="entry name" value="PEPTIDE ABC TRANSPORTER PERMEASE PROTEIN"/>
    <property type="match status" value="1"/>
</dbReference>
<keyword evidence="3" id="KW-1003">Cell membrane</keyword>
<dbReference type="EMBL" id="NEVR01000003">
    <property type="protein sequence ID" value="OZI63922.1"/>
    <property type="molecule type" value="Genomic_DNA"/>
</dbReference>
<evidence type="ECO:0000313" key="10">
    <source>
        <dbReference type="EMBL" id="OZI63922.1"/>
    </source>
</evidence>
<comment type="caution">
    <text evidence="9">The sequence shown here is derived from an EMBL/GenBank/DDBJ whole genome shotgun (WGS) entry which is preliminary data.</text>
</comment>
<evidence type="ECO:0000256" key="6">
    <source>
        <dbReference type="ARBA" id="ARBA00023136"/>
    </source>
</evidence>
<evidence type="ECO:0000256" key="1">
    <source>
        <dbReference type="ARBA" id="ARBA00004651"/>
    </source>
</evidence>
<feature type="transmembrane region" description="Helical" evidence="7">
    <location>
        <begin position="29"/>
        <end position="51"/>
    </location>
</feature>
<comment type="similarity">
    <text evidence="7">Belongs to the binding-protein-dependent transport system permease family.</text>
</comment>
<dbReference type="GO" id="GO:0055085">
    <property type="term" value="P:transmembrane transport"/>
    <property type="evidence" value="ECO:0007669"/>
    <property type="project" value="InterPro"/>
</dbReference>
<dbReference type="AlphaFoldDB" id="A0A261SD93"/>
<feature type="transmembrane region" description="Helical" evidence="7">
    <location>
        <begin position="255"/>
        <end position="281"/>
    </location>
</feature>
<evidence type="ECO:0000256" key="7">
    <source>
        <dbReference type="RuleBase" id="RU363032"/>
    </source>
</evidence>
<dbReference type="Proteomes" id="UP000217005">
    <property type="component" value="Unassembled WGS sequence"/>
</dbReference>
<keyword evidence="2 7" id="KW-0813">Transport</keyword>
<sequence length="292" mass="30547">MNTLTISATASVSAGAGRRAWRRLAANRLALLGLLLIAVALLASVFAPWLAPYDPNAATPMLRNGPPGTDGHWLGLDAQGRDILSRLLWGGRPALLASIVPVAISVLLALAAGLLAGFYRNRWSALIMRVIDVLFAFPMVLLAIGLATALGPGGWAVGLTIVFSATPYLTRVVYAGVRAERDKDYVEAARACGATSADLLLREILPNVVSAAVVYGTTLVGGMIVFQAGLSFLGLGTQPPHADWGRMVSEGAQVLVLGAAHVATLPALVIVTVALSFNWLGNGLRDVLDPRD</sequence>
<organism evidence="9 12">
    <name type="scientific">Bordetella genomosp. 1</name>
    <dbReference type="NCBI Taxonomy" id="1395607"/>
    <lineage>
        <taxon>Bacteria</taxon>
        <taxon>Pseudomonadati</taxon>
        <taxon>Pseudomonadota</taxon>
        <taxon>Betaproteobacteria</taxon>
        <taxon>Burkholderiales</taxon>
        <taxon>Alcaligenaceae</taxon>
        <taxon>Bordetella</taxon>
    </lineage>
</organism>
<dbReference type="GO" id="GO:0005886">
    <property type="term" value="C:plasma membrane"/>
    <property type="evidence" value="ECO:0007669"/>
    <property type="project" value="UniProtKB-SubCell"/>
</dbReference>
<dbReference type="PANTHER" id="PTHR43386">
    <property type="entry name" value="OLIGOPEPTIDE TRANSPORT SYSTEM PERMEASE PROTEIN APPC"/>
    <property type="match status" value="1"/>
</dbReference>
<evidence type="ECO:0000313" key="11">
    <source>
        <dbReference type="Proteomes" id="UP000216354"/>
    </source>
</evidence>
<dbReference type="CDD" id="cd06261">
    <property type="entry name" value="TM_PBP2"/>
    <property type="match status" value="1"/>
</dbReference>
<evidence type="ECO:0000256" key="4">
    <source>
        <dbReference type="ARBA" id="ARBA00022692"/>
    </source>
</evidence>
<keyword evidence="6 7" id="KW-0472">Membrane</keyword>
<reference evidence="10 11" key="2">
    <citation type="submission" date="2017-05" db="EMBL/GenBank/DDBJ databases">
        <title>Complete and WGS of Bordetella genogroups.</title>
        <authorList>
            <person name="Spilker T."/>
            <person name="Lipuma J."/>
        </authorList>
    </citation>
    <scope>NUCLEOTIDE SEQUENCE [LARGE SCALE GENOMIC DNA]</scope>
    <source>
        <strain evidence="10 11">AU9795</strain>
    </source>
</reference>
<dbReference type="InterPro" id="IPR025966">
    <property type="entry name" value="OppC_N"/>
</dbReference>
<dbReference type="Pfam" id="PF00528">
    <property type="entry name" value="BPD_transp_1"/>
    <property type="match status" value="1"/>
</dbReference>
<keyword evidence="5 7" id="KW-1133">Transmembrane helix</keyword>
<dbReference type="RefSeq" id="WP_094826187.1">
    <property type="nucleotide sequence ID" value="NZ_NEVL01000003.1"/>
</dbReference>
<dbReference type="Proteomes" id="UP000216354">
    <property type="component" value="Unassembled WGS sequence"/>
</dbReference>
<dbReference type="PROSITE" id="PS50928">
    <property type="entry name" value="ABC_TM1"/>
    <property type="match status" value="1"/>
</dbReference>
<feature type="transmembrane region" description="Helical" evidence="7">
    <location>
        <begin position="130"/>
        <end position="149"/>
    </location>
</feature>
<evidence type="ECO:0000256" key="2">
    <source>
        <dbReference type="ARBA" id="ARBA00022448"/>
    </source>
</evidence>
<protein>
    <submittedName>
        <fullName evidence="9">ABC transporter permease</fullName>
    </submittedName>
</protein>
<accession>A0A261SD93</accession>
<evidence type="ECO:0000259" key="8">
    <source>
        <dbReference type="PROSITE" id="PS50928"/>
    </source>
</evidence>
<evidence type="ECO:0000313" key="9">
    <source>
        <dbReference type="EMBL" id="OZI35378.1"/>
    </source>
</evidence>
<dbReference type="EMBL" id="NEVL01000003">
    <property type="protein sequence ID" value="OZI35378.1"/>
    <property type="molecule type" value="Genomic_DNA"/>
</dbReference>
<name>A0A261SD93_9BORD</name>
<dbReference type="InterPro" id="IPR035906">
    <property type="entry name" value="MetI-like_sf"/>
</dbReference>
<keyword evidence="4 7" id="KW-0812">Transmembrane</keyword>
<feature type="transmembrane region" description="Helical" evidence="7">
    <location>
        <begin position="212"/>
        <end position="235"/>
    </location>
</feature>
<dbReference type="InterPro" id="IPR000515">
    <property type="entry name" value="MetI-like"/>
</dbReference>
<comment type="subcellular location">
    <subcellularLocation>
        <location evidence="1 7">Cell membrane</location>
        <topology evidence="1 7">Multi-pass membrane protein</topology>
    </subcellularLocation>
</comment>
<dbReference type="SUPFAM" id="SSF161098">
    <property type="entry name" value="MetI-like"/>
    <property type="match status" value="1"/>
</dbReference>
<evidence type="ECO:0000256" key="5">
    <source>
        <dbReference type="ARBA" id="ARBA00022989"/>
    </source>
</evidence>
<dbReference type="Gene3D" id="1.10.3720.10">
    <property type="entry name" value="MetI-like"/>
    <property type="match status" value="1"/>
</dbReference>
<proteinExistence type="inferred from homology"/>
<evidence type="ECO:0000313" key="12">
    <source>
        <dbReference type="Proteomes" id="UP000217005"/>
    </source>
</evidence>
<reference evidence="9 12" key="1">
    <citation type="submission" date="2017-05" db="EMBL/GenBank/DDBJ databases">
        <title>Complete and WGS of Bordetella genogroups.</title>
        <authorList>
            <person name="Spilker T."/>
            <person name="LiPuma J."/>
        </authorList>
    </citation>
    <scope>NUCLEOTIDE SEQUENCE [LARGE SCALE GENOMIC DNA]</scope>
    <source>
        <strain evidence="9 12">AU17610</strain>
    </source>
</reference>
<dbReference type="InterPro" id="IPR050366">
    <property type="entry name" value="BP-dependent_transpt_permease"/>
</dbReference>
<feature type="transmembrane region" description="Helical" evidence="7">
    <location>
        <begin position="94"/>
        <end position="118"/>
    </location>
</feature>
<dbReference type="Pfam" id="PF12911">
    <property type="entry name" value="OppC_N"/>
    <property type="match status" value="1"/>
</dbReference>
<dbReference type="OrthoDB" id="9783218at2"/>
<feature type="domain" description="ABC transmembrane type-1" evidence="8">
    <location>
        <begin position="95"/>
        <end position="281"/>
    </location>
</feature>
<feature type="transmembrane region" description="Helical" evidence="7">
    <location>
        <begin position="155"/>
        <end position="174"/>
    </location>
</feature>
<keyword evidence="11" id="KW-1185">Reference proteome</keyword>
<evidence type="ECO:0000256" key="3">
    <source>
        <dbReference type="ARBA" id="ARBA00022475"/>
    </source>
</evidence>